<evidence type="ECO:0000313" key="2">
    <source>
        <dbReference type="EMBL" id="KAB8030978.1"/>
    </source>
</evidence>
<dbReference type="InterPro" id="IPR050135">
    <property type="entry name" value="dGTPase-like"/>
</dbReference>
<organism evidence="2 3">
    <name type="scientific">Fluviispira multicolorata</name>
    <dbReference type="NCBI Taxonomy" id="2654512"/>
    <lineage>
        <taxon>Bacteria</taxon>
        <taxon>Pseudomonadati</taxon>
        <taxon>Bdellovibrionota</taxon>
        <taxon>Oligoflexia</taxon>
        <taxon>Silvanigrellales</taxon>
        <taxon>Silvanigrellaceae</taxon>
        <taxon>Fluviispira</taxon>
    </lineage>
</organism>
<dbReference type="CDD" id="cd00077">
    <property type="entry name" value="HDc"/>
    <property type="match status" value="1"/>
</dbReference>
<proteinExistence type="predicted"/>
<dbReference type="PANTHER" id="PTHR11373:SF4">
    <property type="entry name" value="DEOXYNUCLEOSIDE TRIPHOSPHATE TRIPHOSPHOHYDROLASE SAMHD1"/>
    <property type="match status" value="1"/>
</dbReference>
<dbReference type="InterPro" id="IPR003607">
    <property type="entry name" value="HD/PDEase_dom"/>
</dbReference>
<protein>
    <submittedName>
        <fullName evidence="2">HD domain-containing protein</fullName>
    </submittedName>
</protein>
<dbReference type="SUPFAM" id="SSF109604">
    <property type="entry name" value="HD-domain/PDEase-like"/>
    <property type="match status" value="1"/>
</dbReference>
<evidence type="ECO:0000259" key="1">
    <source>
        <dbReference type="SMART" id="SM00471"/>
    </source>
</evidence>
<sequence length="535" mass="62097">MGLIAGWKGYSLVDKNISSLRFTGKIRDSLHDTIPFTEEEKFVIDLPEFQRLRRINQTAFTQYAFPGATHTRFEHSLGVMHVAGLVLNSIIANQKRLLSALEAAYLSTPKHICENLWEYEKSNGALSTTQKALTYLEQSVYLSQCLRFAALLHDCGHAPFSHSGERFMMTWKGFESQLNTLDIPTWLNKALHKKISKLKKQLPNYSEISIRHEVYTLLIVARIFKYEYEFLSEKMGQDICSILDLSVDPNPESDLAKSGLRNLLHEIVSGEVDADRMDYLLRDSRECGIVYGFFDLGRILDSVGFYYNAKTSQYHLAMRRSGVSAFEDYLRARWSMYQQVYFHKTVTACEAMLEHVSKTLAAFTLPIQIDEYLKLDDHSFIPYLKNLYHNNISEYLNNILDDLVYNRKLWKRVYEEFIPKTSFRTTPSLCPAIVGFLKELNCPSEIIENSTNLTRFSPKGREELSKNNFKIIIKDVHSLRYLEPVENHSTLINRIDEEVIIRRIYISRFNENLENIQSEQIQKKISDKIINPDEN</sequence>
<dbReference type="Pfam" id="PF19276">
    <property type="entry name" value="HD_assoc_2"/>
    <property type="match status" value="1"/>
</dbReference>
<accession>A0A833JCY7</accession>
<dbReference type="SMART" id="SM00471">
    <property type="entry name" value="HDc"/>
    <property type="match status" value="1"/>
</dbReference>
<comment type="caution">
    <text evidence="2">The sequence shown here is derived from an EMBL/GenBank/DDBJ whole genome shotgun (WGS) entry which is preliminary data.</text>
</comment>
<gene>
    <name evidence="2" type="ORF">GCL57_08395</name>
</gene>
<reference evidence="2 3" key="1">
    <citation type="submission" date="2019-10" db="EMBL/GenBank/DDBJ databases">
        <title>New genus of Silvanigrellaceae.</title>
        <authorList>
            <person name="Pitt A."/>
            <person name="Hahn M.W."/>
        </authorList>
    </citation>
    <scope>NUCLEOTIDE SEQUENCE [LARGE SCALE GENOMIC DNA]</scope>
    <source>
        <strain evidence="2 3">33A1-SZDP</strain>
    </source>
</reference>
<dbReference type="EMBL" id="WFLN01000006">
    <property type="protein sequence ID" value="KAB8030978.1"/>
    <property type="molecule type" value="Genomic_DNA"/>
</dbReference>
<keyword evidence="3" id="KW-1185">Reference proteome</keyword>
<feature type="domain" description="HD/PDEase" evidence="1">
    <location>
        <begin position="68"/>
        <end position="289"/>
    </location>
</feature>
<name>A0A833JCY7_9BACT</name>
<dbReference type="RefSeq" id="WP_152212905.1">
    <property type="nucleotide sequence ID" value="NZ_WFLN01000006.1"/>
</dbReference>
<dbReference type="AlphaFoldDB" id="A0A833JCY7"/>
<evidence type="ECO:0000313" key="3">
    <source>
        <dbReference type="Proteomes" id="UP000442694"/>
    </source>
</evidence>
<dbReference type="GO" id="GO:0008832">
    <property type="term" value="F:dGTPase activity"/>
    <property type="evidence" value="ECO:0007669"/>
    <property type="project" value="TreeGrafter"/>
</dbReference>
<dbReference type="InterPro" id="IPR045509">
    <property type="entry name" value="HD_assoc_2"/>
</dbReference>
<dbReference type="GO" id="GO:0006203">
    <property type="term" value="P:dGTP catabolic process"/>
    <property type="evidence" value="ECO:0007669"/>
    <property type="project" value="TreeGrafter"/>
</dbReference>
<dbReference type="Proteomes" id="UP000442694">
    <property type="component" value="Unassembled WGS sequence"/>
</dbReference>
<dbReference type="PANTHER" id="PTHR11373">
    <property type="entry name" value="DEOXYNUCLEOSIDE TRIPHOSPHATE TRIPHOSPHOHYDROLASE"/>
    <property type="match status" value="1"/>
</dbReference>
<dbReference type="Gene3D" id="1.10.3210.10">
    <property type="entry name" value="Hypothetical protein af1432"/>
    <property type="match status" value="1"/>
</dbReference>